<name>A0A1G9LXL5_9PROT</name>
<feature type="signal peptide" evidence="1">
    <location>
        <begin position="1"/>
        <end position="19"/>
    </location>
</feature>
<dbReference type="EMBL" id="FNHG01000001">
    <property type="protein sequence ID" value="SDL66653.1"/>
    <property type="molecule type" value="Genomic_DNA"/>
</dbReference>
<evidence type="ECO:0000313" key="2">
    <source>
        <dbReference type="EMBL" id="SDL66653.1"/>
    </source>
</evidence>
<evidence type="ECO:0000313" key="3">
    <source>
        <dbReference type="Proteomes" id="UP000199759"/>
    </source>
</evidence>
<dbReference type="Proteomes" id="UP000199759">
    <property type="component" value="Unassembled WGS sequence"/>
</dbReference>
<gene>
    <name evidence="2" type="ORF">SAMN04488568_101247</name>
</gene>
<dbReference type="RefSeq" id="WP_143023990.1">
    <property type="nucleotide sequence ID" value="NZ_FNHG01000001.1"/>
</dbReference>
<reference evidence="2 3" key="1">
    <citation type="submission" date="2016-10" db="EMBL/GenBank/DDBJ databases">
        <authorList>
            <person name="de Groot N.N."/>
        </authorList>
    </citation>
    <scope>NUCLEOTIDE SEQUENCE [LARGE SCALE GENOMIC DNA]</scope>
    <source>
        <strain evidence="2 3">DSM 16077</strain>
    </source>
</reference>
<protein>
    <submittedName>
        <fullName evidence="2">Uncharacterized protein</fullName>
    </submittedName>
</protein>
<evidence type="ECO:0000256" key="1">
    <source>
        <dbReference type="SAM" id="SignalP"/>
    </source>
</evidence>
<sequence>MKQLRSVFVAAILSGAVFGAPATAIQSDATANSEAPAPSIGARALADQLLAILATFGEDADAAALETALINALVSSDQSVLVEAEALRLVIAETDTGAFRAAAESVLSRQPESEEGYVATAEYTGGLPAGVGDLVIPGSPPLARGGGSDY</sequence>
<dbReference type="STRING" id="144026.SAMN04488568_101247"/>
<keyword evidence="3" id="KW-1185">Reference proteome</keyword>
<keyword evidence="1" id="KW-0732">Signal</keyword>
<organism evidence="2 3">
    <name type="scientific">Maricaulis salignorans</name>
    <dbReference type="NCBI Taxonomy" id="144026"/>
    <lineage>
        <taxon>Bacteria</taxon>
        <taxon>Pseudomonadati</taxon>
        <taxon>Pseudomonadota</taxon>
        <taxon>Alphaproteobacteria</taxon>
        <taxon>Maricaulales</taxon>
        <taxon>Maricaulaceae</taxon>
        <taxon>Maricaulis</taxon>
    </lineage>
</organism>
<proteinExistence type="predicted"/>
<feature type="chain" id="PRO_5011684294" evidence="1">
    <location>
        <begin position="20"/>
        <end position="150"/>
    </location>
</feature>
<dbReference type="AlphaFoldDB" id="A0A1G9LXL5"/>
<accession>A0A1G9LXL5</accession>